<evidence type="ECO:0000256" key="2">
    <source>
        <dbReference type="ARBA" id="ARBA00023002"/>
    </source>
</evidence>
<reference evidence="6 7" key="1">
    <citation type="submission" date="2017-04" db="EMBL/GenBank/DDBJ databases">
        <title>Comparative genome analysis of Subtercola boreus.</title>
        <authorList>
            <person name="Cho Y.-J."/>
            <person name="Cho A."/>
            <person name="Kim O.-S."/>
            <person name="Lee J.-I."/>
        </authorList>
    </citation>
    <scope>NUCLEOTIDE SEQUENCE [LARGE SCALE GENOMIC DNA]</scope>
    <source>
        <strain evidence="6 7">P27444</strain>
    </source>
</reference>
<dbReference type="InterPro" id="IPR020904">
    <property type="entry name" value="Sc_DH/Rdtase_CS"/>
</dbReference>
<dbReference type="GO" id="GO:0008202">
    <property type="term" value="P:steroid metabolic process"/>
    <property type="evidence" value="ECO:0007669"/>
    <property type="project" value="UniProtKB-KW"/>
</dbReference>
<dbReference type="PRINTS" id="PR00081">
    <property type="entry name" value="GDHRDH"/>
</dbReference>
<comment type="caution">
    <text evidence="6">The sequence shown here is derived from an EMBL/GenBank/DDBJ whole genome shotgun (WGS) entry which is preliminary data.</text>
</comment>
<dbReference type="EMBL" id="NBXA01000070">
    <property type="protein sequence ID" value="RFA06642.1"/>
    <property type="molecule type" value="Genomic_DNA"/>
</dbReference>
<dbReference type="GO" id="GO:0016491">
    <property type="term" value="F:oxidoreductase activity"/>
    <property type="evidence" value="ECO:0007669"/>
    <property type="project" value="UniProtKB-KW"/>
</dbReference>
<evidence type="ECO:0000256" key="3">
    <source>
        <dbReference type="ARBA" id="ARBA00023027"/>
    </source>
</evidence>
<dbReference type="SUPFAM" id="SSF51735">
    <property type="entry name" value="NAD(P)-binding Rossmann-fold domains"/>
    <property type="match status" value="1"/>
</dbReference>
<organism evidence="6 7">
    <name type="scientific">Subtercola boreus</name>
    <dbReference type="NCBI Taxonomy" id="120213"/>
    <lineage>
        <taxon>Bacteria</taxon>
        <taxon>Bacillati</taxon>
        <taxon>Actinomycetota</taxon>
        <taxon>Actinomycetes</taxon>
        <taxon>Micrococcales</taxon>
        <taxon>Microbacteriaceae</taxon>
        <taxon>Subtercola</taxon>
    </lineage>
</organism>
<accession>A0A3E0V9Z6</accession>
<dbReference type="PRINTS" id="PR00080">
    <property type="entry name" value="SDRFAMILY"/>
</dbReference>
<keyword evidence="5" id="KW-0753">Steroid metabolism</keyword>
<comment type="similarity">
    <text evidence="1">Belongs to the short-chain dehydrogenases/reductases (SDR) family.</text>
</comment>
<dbReference type="Pfam" id="PF13561">
    <property type="entry name" value="adh_short_C2"/>
    <property type="match status" value="1"/>
</dbReference>
<dbReference type="RefSeq" id="WP_216364326.1">
    <property type="nucleotide sequence ID" value="NZ_NBXA01000070.1"/>
</dbReference>
<keyword evidence="4" id="KW-0443">Lipid metabolism</keyword>
<name>A0A3E0V9Z6_9MICO</name>
<evidence type="ECO:0000313" key="6">
    <source>
        <dbReference type="EMBL" id="RFA06642.1"/>
    </source>
</evidence>
<dbReference type="AlphaFoldDB" id="A0A3E0V9Z6"/>
<evidence type="ECO:0000256" key="5">
    <source>
        <dbReference type="ARBA" id="ARBA00023221"/>
    </source>
</evidence>
<keyword evidence="3" id="KW-0520">NAD</keyword>
<dbReference type="Proteomes" id="UP000256709">
    <property type="component" value="Unassembled WGS sequence"/>
</dbReference>
<evidence type="ECO:0000256" key="4">
    <source>
        <dbReference type="ARBA" id="ARBA00023098"/>
    </source>
</evidence>
<evidence type="ECO:0000313" key="7">
    <source>
        <dbReference type="Proteomes" id="UP000256709"/>
    </source>
</evidence>
<dbReference type="PANTHER" id="PTHR43180:SF28">
    <property type="entry name" value="NAD(P)-BINDING ROSSMANN-FOLD SUPERFAMILY PROTEIN"/>
    <property type="match status" value="1"/>
</dbReference>
<sequence>MTVTNRLRGKVALISGGARGMGEAHARAIVAEGGQVMIADILDELGMALSNELGDSAQYFHLDVTDAAGWKAAVAATIERFERLNVLVNNAGIVNFGAIGDYSEDDWSKVIAIDLTGPFLGITAAMAELKKSAPSSIINISSTAGLQGSAELHGYTAAKWGVRGLTKSVALEVGHANVRANSIHPGVIHTPMIDDMDVSSLGGGALGRGATPDEVSGVVVFLASDESSFCTGAEFVVDGGITAGTPAFGSSTK</sequence>
<evidence type="ECO:0000256" key="1">
    <source>
        <dbReference type="ARBA" id="ARBA00006484"/>
    </source>
</evidence>
<dbReference type="PROSITE" id="PS00061">
    <property type="entry name" value="ADH_SHORT"/>
    <property type="match status" value="1"/>
</dbReference>
<dbReference type="InterPro" id="IPR002347">
    <property type="entry name" value="SDR_fam"/>
</dbReference>
<dbReference type="FunFam" id="3.40.50.720:FF:000084">
    <property type="entry name" value="Short-chain dehydrogenase reductase"/>
    <property type="match status" value="1"/>
</dbReference>
<dbReference type="Gene3D" id="3.40.50.720">
    <property type="entry name" value="NAD(P)-binding Rossmann-like Domain"/>
    <property type="match status" value="1"/>
</dbReference>
<gene>
    <name evidence="6" type="ORF">B7R21_19200</name>
</gene>
<protein>
    <submittedName>
        <fullName evidence="6">3-alpha-hydroxysteroid dehydrogenase</fullName>
    </submittedName>
</protein>
<dbReference type="InterPro" id="IPR036291">
    <property type="entry name" value="NAD(P)-bd_dom_sf"/>
</dbReference>
<proteinExistence type="inferred from homology"/>
<keyword evidence="2" id="KW-0560">Oxidoreductase</keyword>
<dbReference type="PANTHER" id="PTHR43180">
    <property type="entry name" value="3-OXOACYL-(ACYL-CARRIER-PROTEIN) REDUCTASE (AFU_ORTHOLOGUE AFUA_6G11210)"/>
    <property type="match status" value="1"/>
</dbReference>